<feature type="transmembrane region" description="Helical" evidence="6">
    <location>
        <begin position="69"/>
        <end position="92"/>
    </location>
</feature>
<dbReference type="SMART" id="SM00014">
    <property type="entry name" value="acidPPc"/>
    <property type="match status" value="1"/>
</dbReference>
<evidence type="ECO:0000313" key="9">
    <source>
        <dbReference type="Proteomes" id="UP001610446"/>
    </source>
</evidence>
<feature type="transmembrane region" description="Helical" evidence="6">
    <location>
        <begin position="276"/>
        <end position="298"/>
    </location>
</feature>
<evidence type="ECO:0000313" key="8">
    <source>
        <dbReference type="EMBL" id="KAL2837196.1"/>
    </source>
</evidence>
<dbReference type="PANTHER" id="PTHR10165:SF154">
    <property type="entry name" value="PAP2 DOMAIN PROTEIN (AFU_ORTHOLOGUE AFUA_1G09730)"/>
    <property type="match status" value="1"/>
</dbReference>
<evidence type="ECO:0000256" key="6">
    <source>
        <dbReference type="SAM" id="Phobius"/>
    </source>
</evidence>
<organism evidence="8 9">
    <name type="scientific">Aspergillus pseudoustus</name>
    <dbReference type="NCBI Taxonomy" id="1810923"/>
    <lineage>
        <taxon>Eukaryota</taxon>
        <taxon>Fungi</taxon>
        <taxon>Dikarya</taxon>
        <taxon>Ascomycota</taxon>
        <taxon>Pezizomycotina</taxon>
        <taxon>Eurotiomycetes</taxon>
        <taxon>Eurotiomycetidae</taxon>
        <taxon>Eurotiales</taxon>
        <taxon>Aspergillaceae</taxon>
        <taxon>Aspergillus</taxon>
        <taxon>Aspergillus subgen. Nidulantes</taxon>
    </lineage>
</organism>
<feature type="transmembrane region" description="Helical" evidence="6">
    <location>
        <begin position="249"/>
        <end position="270"/>
    </location>
</feature>
<dbReference type="SUPFAM" id="SSF48317">
    <property type="entry name" value="Acid phosphatase/Vanadium-dependent haloperoxidase"/>
    <property type="match status" value="1"/>
</dbReference>
<evidence type="ECO:0000259" key="7">
    <source>
        <dbReference type="SMART" id="SM00014"/>
    </source>
</evidence>
<dbReference type="InterPro" id="IPR000326">
    <property type="entry name" value="PAP2/HPO"/>
</dbReference>
<sequence length="337" mass="36508">MPQDKRRFTLLSDKHRRTSKRVVISYILDWVCIVVLAAVGAILYRITGSEHVFSLDDPSISYPLQPDTVSIVTVGITCCAVPAILIAALSLLPLPPLQPWARRLWNLHTGLLGLGLSLSGAFFVTSGLKDVVGKPRPDLLARCQPDLSQIAKYAVGGLGLERDSAPILVSTGICKNPDPKVIRDGFAAFPSGHTSFAWAGLLYLSLWLAGKFTFFFFFSSSSFLPLCASAEGAGKRQTRSIAVTAAPPLYLLILSAIPVGGALYICATRYMDYMHAGWDILGGSAVGIGFALLGFLWYHVPVGRGARRGSTAFGMGCYFHGSGTDKWWVDSEKHKRK</sequence>
<evidence type="ECO:0000256" key="2">
    <source>
        <dbReference type="ARBA" id="ARBA00008816"/>
    </source>
</evidence>
<accession>A0ABR4JAW5</accession>
<protein>
    <submittedName>
        <fullName evidence="8">PAP2 superfamily-domain-containing protein</fullName>
    </submittedName>
</protein>
<evidence type="ECO:0000256" key="1">
    <source>
        <dbReference type="ARBA" id="ARBA00004141"/>
    </source>
</evidence>
<dbReference type="Proteomes" id="UP001610446">
    <property type="component" value="Unassembled WGS sequence"/>
</dbReference>
<gene>
    <name evidence="8" type="ORF">BJY01DRAFT_237991</name>
</gene>
<dbReference type="PANTHER" id="PTHR10165">
    <property type="entry name" value="LIPID PHOSPHATE PHOSPHATASE"/>
    <property type="match status" value="1"/>
</dbReference>
<evidence type="ECO:0000256" key="4">
    <source>
        <dbReference type="ARBA" id="ARBA00022989"/>
    </source>
</evidence>
<dbReference type="InterPro" id="IPR043216">
    <property type="entry name" value="PAP-like"/>
</dbReference>
<comment type="caution">
    <text evidence="8">The sequence shown here is derived from an EMBL/GenBank/DDBJ whole genome shotgun (WGS) entry which is preliminary data.</text>
</comment>
<dbReference type="EMBL" id="JBFXLU010000165">
    <property type="protein sequence ID" value="KAL2837196.1"/>
    <property type="molecule type" value="Genomic_DNA"/>
</dbReference>
<evidence type="ECO:0000256" key="5">
    <source>
        <dbReference type="ARBA" id="ARBA00023136"/>
    </source>
</evidence>
<dbReference type="Pfam" id="PF01569">
    <property type="entry name" value="PAP2"/>
    <property type="match status" value="1"/>
</dbReference>
<comment type="similarity">
    <text evidence="2">Belongs to the PA-phosphatase related phosphoesterase family.</text>
</comment>
<comment type="subcellular location">
    <subcellularLocation>
        <location evidence="1">Membrane</location>
        <topology evidence="1">Multi-pass membrane protein</topology>
    </subcellularLocation>
</comment>
<dbReference type="InterPro" id="IPR036938">
    <property type="entry name" value="PAP2/HPO_sf"/>
</dbReference>
<feature type="domain" description="Phosphatidic acid phosphatase type 2/haloperoxidase" evidence="7">
    <location>
        <begin position="109"/>
        <end position="295"/>
    </location>
</feature>
<name>A0ABR4JAW5_9EURO</name>
<evidence type="ECO:0000256" key="3">
    <source>
        <dbReference type="ARBA" id="ARBA00022692"/>
    </source>
</evidence>
<proteinExistence type="inferred from homology"/>
<feature type="transmembrane region" description="Helical" evidence="6">
    <location>
        <begin position="104"/>
        <end position="124"/>
    </location>
</feature>
<dbReference type="Gene3D" id="1.20.144.10">
    <property type="entry name" value="Phosphatidic acid phosphatase type 2/haloperoxidase"/>
    <property type="match status" value="1"/>
</dbReference>
<keyword evidence="3 6" id="KW-0812">Transmembrane</keyword>
<keyword evidence="4 6" id="KW-1133">Transmembrane helix</keyword>
<keyword evidence="5 6" id="KW-0472">Membrane</keyword>
<feature type="transmembrane region" description="Helical" evidence="6">
    <location>
        <begin position="21"/>
        <end position="46"/>
    </location>
</feature>
<keyword evidence="9" id="KW-1185">Reference proteome</keyword>
<reference evidence="8 9" key="1">
    <citation type="submission" date="2024-07" db="EMBL/GenBank/DDBJ databases">
        <title>Section-level genome sequencing and comparative genomics of Aspergillus sections Usti and Cavernicolus.</title>
        <authorList>
            <consortium name="Lawrence Berkeley National Laboratory"/>
            <person name="Nybo J.L."/>
            <person name="Vesth T.C."/>
            <person name="Theobald S."/>
            <person name="Frisvad J.C."/>
            <person name="Larsen T.O."/>
            <person name="Kjaerboelling I."/>
            <person name="Rothschild-Mancinelli K."/>
            <person name="Lyhne E.K."/>
            <person name="Kogle M.E."/>
            <person name="Barry K."/>
            <person name="Clum A."/>
            <person name="Na H."/>
            <person name="Ledsgaard L."/>
            <person name="Lin J."/>
            <person name="Lipzen A."/>
            <person name="Kuo A."/>
            <person name="Riley R."/>
            <person name="Mondo S."/>
            <person name="Labutti K."/>
            <person name="Haridas S."/>
            <person name="Pangalinan J."/>
            <person name="Salamov A.A."/>
            <person name="Simmons B.A."/>
            <person name="Magnuson J.K."/>
            <person name="Chen J."/>
            <person name="Drula E."/>
            <person name="Henrissat B."/>
            <person name="Wiebenga A."/>
            <person name="Lubbers R.J."/>
            <person name="Gomes A.C."/>
            <person name="Makela M.R."/>
            <person name="Stajich J."/>
            <person name="Grigoriev I.V."/>
            <person name="Mortensen U.H."/>
            <person name="De Vries R.P."/>
            <person name="Baker S.E."/>
            <person name="Andersen M.R."/>
        </authorList>
    </citation>
    <scope>NUCLEOTIDE SEQUENCE [LARGE SCALE GENOMIC DNA]</scope>
    <source>
        <strain evidence="8 9">CBS 123904</strain>
    </source>
</reference>
<feature type="transmembrane region" description="Helical" evidence="6">
    <location>
        <begin position="201"/>
        <end position="228"/>
    </location>
</feature>